<reference evidence="3" key="2">
    <citation type="journal article" date="2022" name="Food Funct.">
        <title>Lactobacillus kefiranofaciens ZW18 from Kefir enhances the anti-tumor effect of anti-programmed cell death 1 (PD-1) immunotherapy by modulating the gut microbiota.</title>
        <authorList>
            <person name="Zhao J."/>
            <person name="Wang Y."/>
            <person name="Wang J."/>
            <person name="Lv M."/>
            <person name="Zhou C."/>
            <person name="Jia L."/>
            <person name="Geng W."/>
        </authorList>
    </citation>
    <scope>NUCLEOTIDE SEQUENCE</scope>
    <source>
        <strain evidence="3">ZW18</strain>
    </source>
</reference>
<dbReference type="InterPro" id="IPR025164">
    <property type="entry name" value="Toastrack_DUF4097"/>
</dbReference>
<evidence type="ECO:0000259" key="1">
    <source>
        <dbReference type="Pfam" id="PF13349"/>
    </source>
</evidence>
<dbReference type="EMBL" id="CP123735">
    <property type="protein sequence ID" value="WGO86332.1"/>
    <property type="molecule type" value="Genomic_DNA"/>
</dbReference>
<name>A0AAX3UF82_9LACO</name>
<proteinExistence type="predicted"/>
<keyword evidence="4" id="KW-1185">Reference proteome</keyword>
<dbReference type="AlphaFoldDB" id="A0AAX3UF82"/>
<organism evidence="3 5">
    <name type="scientific">Lactobacillus kefiranofaciens</name>
    <dbReference type="NCBI Taxonomy" id="267818"/>
    <lineage>
        <taxon>Bacteria</taxon>
        <taxon>Bacillati</taxon>
        <taxon>Bacillota</taxon>
        <taxon>Bacilli</taxon>
        <taxon>Lactobacillales</taxon>
        <taxon>Lactobacillaceae</taxon>
        <taxon>Lactobacillus</taxon>
    </lineage>
</organism>
<evidence type="ECO:0000313" key="3">
    <source>
        <dbReference type="EMBL" id="WGO86332.1"/>
    </source>
</evidence>
<protein>
    <submittedName>
        <fullName evidence="2">Adhesin</fullName>
    </submittedName>
    <submittedName>
        <fullName evidence="3">DUF4097 family beta strand repeat-containing protein</fullName>
    </submittedName>
</protein>
<reference evidence="3" key="3">
    <citation type="submission" date="2023-04" db="EMBL/GenBank/DDBJ databases">
        <authorList>
            <person name="Wang Y."/>
        </authorList>
    </citation>
    <scope>NUCLEOTIDE SEQUENCE</scope>
    <source>
        <strain evidence="3">ZW18</strain>
    </source>
</reference>
<dbReference type="Pfam" id="PF13349">
    <property type="entry name" value="DUF4097"/>
    <property type="match status" value="1"/>
</dbReference>
<accession>A0AAX3UF82</accession>
<dbReference type="Proteomes" id="UP001242513">
    <property type="component" value="Chromosome"/>
</dbReference>
<dbReference type="RefSeq" id="WP_013854148.1">
    <property type="nucleotide sequence ID" value="NZ_CP061341.1"/>
</dbReference>
<reference evidence="2 4" key="1">
    <citation type="submission" date="2016-10" db="EMBL/GenBank/DDBJ databases">
        <authorList>
            <person name="Varghese N."/>
            <person name="Submissions S."/>
        </authorList>
    </citation>
    <scope>NUCLEOTIDE SEQUENCE [LARGE SCALE GENOMIC DNA]</scope>
    <source>
        <strain evidence="2 4">ATCC 43761</strain>
    </source>
</reference>
<evidence type="ECO:0000313" key="5">
    <source>
        <dbReference type="Proteomes" id="UP001242513"/>
    </source>
</evidence>
<gene>
    <name evidence="3" type="ORF">QEJ78_02280</name>
    <name evidence="2" type="ORF">SAMN02983011_01313</name>
</gene>
<dbReference type="Gene3D" id="2.160.20.120">
    <property type="match status" value="1"/>
</dbReference>
<feature type="domain" description="DUF4097" evidence="1">
    <location>
        <begin position="44"/>
        <end position="247"/>
    </location>
</feature>
<dbReference type="GeneID" id="72686981"/>
<dbReference type="Proteomes" id="UP000181860">
    <property type="component" value="Unassembled WGS sequence"/>
</dbReference>
<evidence type="ECO:0000313" key="4">
    <source>
        <dbReference type="Proteomes" id="UP000181860"/>
    </source>
</evidence>
<dbReference type="EMBL" id="FMXC01000012">
    <property type="protein sequence ID" value="SDA55404.1"/>
    <property type="molecule type" value="Genomic_DNA"/>
</dbReference>
<evidence type="ECO:0000313" key="2">
    <source>
        <dbReference type="EMBL" id="SDA55404.1"/>
    </source>
</evidence>
<sequence>MLFDKNKKDEVKNVNTVLTNAAFTQLHVKLTDLDLAVVSGDHFEIRYRGAEDKKPSVTQTGDAIELKEPKVERRNGKIWQKKLIKVELVTTDDIGKVTVVIPKDHKLNQLDVDLTSGDAKMQDLLLNDLKYSSASGDLKIETVQVQKLKIEVTSGDVKLRDVGVSTGKIDLISGDFKMEDSNISDNLTVATTSGDNVVENTEVDQCDLSTVSGDNSIFGGQNTHAQIGKEINGSHLKMSTLSGDNTVR</sequence>